<reference evidence="12" key="1">
    <citation type="submission" date="2019-11" db="EMBL/GenBank/DDBJ databases">
        <authorList>
            <person name="Liu Y."/>
            <person name="Hou J."/>
            <person name="Li T.-Q."/>
            <person name="Guan C.-H."/>
            <person name="Wu X."/>
            <person name="Wu H.-Z."/>
            <person name="Ling F."/>
            <person name="Zhang R."/>
            <person name="Shi X.-G."/>
            <person name="Ren J.-P."/>
            <person name="Chen E.-F."/>
            <person name="Sun J.-M."/>
        </authorList>
    </citation>
    <scope>NUCLEOTIDE SEQUENCE</scope>
    <source>
        <strain evidence="12">Adult_tree_wgs_1</strain>
        <tissue evidence="12">Leaves</tissue>
    </source>
</reference>
<dbReference type="GO" id="GO:0008320">
    <property type="term" value="F:protein transmembrane transporter activity"/>
    <property type="evidence" value="ECO:0007669"/>
    <property type="project" value="TreeGrafter"/>
</dbReference>
<dbReference type="EMBL" id="WJXA01000005">
    <property type="protein sequence ID" value="KAF7143592.1"/>
    <property type="molecule type" value="Genomic_DNA"/>
</dbReference>
<feature type="compositionally biased region" description="Low complexity" evidence="11">
    <location>
        <begin position="155"/>
        <end position="166"/>
    </location>
</feature>
<proteinExistence type="inferred from homology"/>
<keyword evidence="4" id="KW-0812">Transmembrane</keyword>
<comment type="caution">
    <text evidence="12">The sequence shown here is derived from an EMBL/GenBank/DDBJ whole genome shotgun (WGS) entry which is preliminary data.</text>
</comment>
<evidence type="ECO:0000256" key="10">
    <source>
        <dbReference type="ARBA" id="ARBA00023136"/>
    </source>
</evidence>
<name>A0A834LPI0_RHOSS</name>
<evidence type="ECO:0000256" key="11">
    <source>
        <dbReference type="SAM" id="MobiDB-lite"/>
    </source>
</evidence>
<dbReference type="GO" id="GO:0030150">
    <property type="term" value="P:protein import into mitochondrial matrix"/>
    <property type="evidence" value="ECO:0007669"/>
    <property type="project" value="TreeGrafter"/>
</dbReference>
<evidence type="ECO:0000256" key="1">
    <source>
        <dbReference type="ARBA" id="ARBA00004448"/>
    </source>
</evidence>
<dbReference type="Pfam" id="PF02466">
    <property type="entry name" value="Tim17"/>
    <property type="match status" value="1"/>
</dbReference>
<dbReference type="GO" id="GO:0005744">
    <property type="term" value="C:TIM23 mitochondrial import inner membrane translocase complex"/>
    <property type="evidence" value="ECO:0007669"/>
    <property type="project" value="TreeGrafter"/>
</dbReference>
<evidence type="ECO:0000256" key="9">
    <source>
        <dbReference type="ARBA" id="ARBA00023128"/>
    </source>
</evidence>
<keyword evidence="13" id="KW-1185">Reference proteome</keyword>
<evidence type="ECO:0000256" key="7">
    <source>
        <dbReference type="ARBA" id="ARBA00022989"/>
    </source>
</evidence>
<evidence type="ECO:0000313" key="12">
    <source>
        <dbReference type="EMBL" id="KAF7143592.1"/>
    </source>
</evidence>
<dbReference type="PANTHER" id="PTHR10485:SF0">
    <property type="entry name" value="AT05822P-RELATED"/>
    <property type="match status" value="1"/>
</dbReference>
<keyword evidence="5" id="KW-0999">Mitochondrion inner membrane</keyword>
<keyword evidence="6" id="KW-0653">Protein transport</keyword>
<accession>A0A834LPI0</accession>
<organism evidence="12 13">
    <name type="scientific">Rhododendron simsii</name>
    <name type="common">Sims's rhododendron</name>
    <dbReference type="NCBI Taxonomy" id="118357"/>
    <lineage>
        <taxon>Eukaryota</taxon>
        <taxon>Viridiplantae</taxon>
        <taxon>Streptophyta</taxon>
        <taxon>Embryophyta</taxon>
        <taxon>Tracheophyta</taxon>
        <taxon>Spermatophyta</taxon>
        <taxon>Magnoliopsida</taxon>
        <taxon>eudicotyledons</taxon>
        <taxon>Gunneridae</taxon>
        <taxon>Pentapetalae</taxon>
        <taxon>asterids</taxon>
        <taxon>Ericales</taxon>
        <taxon>Ericaceae</taxon>
        <taxon>Ericoideae</taxon>
        <taxon>Rhodoreae</taxon>
        <taxon>Rhododendron</taxon>
    </lineage>
</organism>
<keyword evidence="7" id="KW-1133">Transmembrane helix</keyword>
<keyword evidence="9" id="KW-0496">Mitochondrion</keyword>
<gene>
    <name evidence="12" type="ORF">RHSIM_Rhsim05G0039900</name>
</gene>
<keyword evidence="10" id="KW-0472">Membrane</keyword>
<evidence type="ECO:0000313" key="13">
    <source>
        <dbReference type="Proteomes" id="UP000626092"/>
    </source>
</evidence>
<evidence type="ECO:0000256" key="6">
    <source>
        <dbReference type="ARBA" id="ARBA00022927"/>
    </source>
</evidence>
<feature type="region of interest" description="Disordered" evidence="11">
    <location>
        <begin position="150"/>
        <end position="198"/>
    </location>
</feature>
<evidence type="ECO:0000256" key="8">
    <source>
        <dbReference type="ARBA" id="ARBA00023010"/>
    </source>
</evidence>
<evidence type="ECO:0000256" key="5">
    <source>
        <dbReference type="ARBA" id="ARBA00022792"/>
    </source>
</evidence>
<comment type="subcellular location">
    <subcellularLocation>
        <location evidence="1">Mitochondrion inner membrane</location>
        <topology evidence="1">Multi-pass membrane protein</topology>
    </subcellularLocation>
</comment>
<dbReference type="OrthoDB" id="2261329at2759"/>
<sequence length="198" mass="21427">METQDLSREEPCPNRIFVDMGRGFGFGAVGGSAFHFIKGLCNSPGGHRLAGACQAVRSNAPRVGRIFAVWGGLFSAFDCAMVYARRKEDLLNTVAAGAATGGLLQLRQGLRAASRSALYCGVSFALIEGNRIFLDKYVIAQRDMPVVIQDKNPNKSSEMTSSSSFGGEEEQEEEEKKGFTTEVLESFDSPVPPTSEFK</sequence>
<dbReference type="AlphaFoldDB" id="A0A834LPI0"/>
<dbReference type="Proteomes" id="UP000626092">
    <property type="component" value="Unassembled WGS sequence"/>
</dbReference>
<dbReference type="PANTHER" id="PTHR10485">
    <property type="entry name" value="MITOCHONDRIAL IMPORT INNER MEMBRANE TRANSLOCASE SUBUNIT TIM-17"/>
    <property type="match status" value="1"/>
</dbReference>
<evidence type="ECO:0000256" key="3">
    <source>
        <dbReference type="ARBA" id="ARBA00022448"/>
    </source>
</evidence>
<keyword evidence="8" id="KW-0811">Translocation</keyword>
<comment type="similarity">
    <text evidence="2">Belongs to the Tim17/Tim22/Tim23 family.</text>
</comment>
<evidence type="ECO:0000256" key="4">
    <source>
        <dbReference type="ARBA" id="ARBA00022692"/>
    </source>
</evidence>
<protein>
    <submittedName>
        <fullName evidence="12">Uncharacterized protein</fullName>
    </submittedName>
</protein>
<evidence type="ECO:0000256" key="2">
    <source>
        <dbReference type="ARBA" id="ARBA00008444"/>
    </source>
</evidence>
<keyword evidence="3" id="KW-0813">Transport</keyword>